<dbReference type="EMBL" id="JABBWM010000008">
    <property type="protein sequence ID" value="KAG2115094.1"/>
    <property type="molecule type" value="Genomic_DNA"/>
</dbReference>
<dbReference type="GeneID" id="64692602"/>
<accession>A0A9P7FDD0</accession>
<name>A0A9P7FDD0_9AGAM</name>
<sequence>ADGPGLVYWDGMVGHSGKNGCWIYCGVQGRRKTCGTHYYPALLKPTDHSVVGSNHPDIDVFKIPLGGSDDYKTNLKCLITSPN</sequence>
<dbReference type="OrthoDB" id="2669721at2759"/>
<evidence type="ECO:0000313" key="2">
    <source>
        <dbReference type="Proteomes" id="UP000823399"/>
    </source>
</evidence>
<comment type="caution">
    <text evidence="1">The sequence shown here is derived from an EMBL/GenBank/DDBJ whole genome shotgun (WGS) entry which is preliminary data.</text>
</comment>
<gene>
    <name evidence="1" type="ORF">F5147DRAFT_547294</name>
</gene>
<feature type="non-terminal residue" evidence="1">
    <location>
        <position position="83"/>
    </location>
</feature>
<reference evidence="1" key="1">
    <citation type="journal article" date="2020" name="New Phytol.">
        <title>Comparative genomics reveals dynamic genome evolution in host specialist ectomycorrhizal fungi.</title>
        <authorList>
            <person name="Lofgren L.A."/>
            <person name="Nguyen N.H."/>
            <person name="Vilgalys R."/>
            <person name="Ruytinx J."/>
            <person name="Liao H.L."/>
            <person name="Branco S."/>
            <person name="Kuo A."/>
            <person name="LaButti K."/>
            <person name="Lipzen A."/>
            <person name="Andreopoulos W."/>
            <person name="Pangilinan J."/>
            <person name="Riley R."/>
            <person name="Hundley H."/>
            <person name="Na H."/>
            <person name="Barry K."/>
            <person name="Grigoriev I.V."/>
            <person name="Stajich J.E."/>
            <person name="Kennedy P.G."/>
        </authorList>
    </citation>
    <scope>NUCLEOTIDE SEQUENCE</scope>
    <source>
        <strain evidence="1">FC423</strain>
    </source>
</reference>
<evidence type="ECO:0000313" key="1">
    <source>
        <dbReference type="EMBL" id="KAG2115094.1"/>
    </source>
</evidence>
<dbReference type="AlphaFoldDB" id="A0A9P7FDD0"/>
<organism evidence="1 2">
    <name type="scientific">Suillus discolor</name>
    <dbReference type="NCBI Taxonomy" id="1912936"/>
    <lineage>
        <taxon>Eukaryota</taxon>
        <taxon>Fungi</taxon>
        <taxon>Dikarya</taxon>
        <taxon>Basidiomycota</taxon>
        <taxon>Agaricomycotina</taxon>
        <taxon>Agaricomycetes</taxon>
        <taxon>Agaricomycetidae</taxon>
        <taxon>Boletales</taxon>
        <taxon>Suillineae</taxon>
        <taxon>Suillaceae</taxon>
        <taxon>Suillus</taxon>
    </lineage>
</organism>
<protein>
    <submittedName>
        <fullName evidence="1">Uncharacterized protein</fullName>
    </submittedName>
</protein>
<dbReference type="RefSeq" id="XP_041296811.1">
    <property type="nucleotide sequence ID" value="XM_041430343.1"/>
</dbReference>
<feature type="non-terminal residue" evidence="1">
    <location>
        <position position="1"/>
    </location>
</feature>
<proteinExistence type="predicted"/>
<keyword evidence="2" id="KW-1185">Reference proteome</keyword>
<dbReference type="Proteomes" id="UP000823399">
    <property type="component" value="Unassembled WGS sequence"/>
</dbReference>